<feature type="region of interest" description="Disordered" evidence="1">
    <location>
        <begin position="31"/>
        <end position="64"/>
    </location>
</feature>
<evidence type="ECO:0000313" key="3">
    <source>
        <dbReference type="Proteomes" id="UP000699042"/>
    </source>
</evidence>
<evidence type="ECO:0000256" key="1">
    <source>
        <dbReference type="SAM" id="MobiDB-lite"/>
    </source>
</evidence>
<dbReference type="AlphaFoldDB" id="A0A9P7U3Z9"/>
<name>A0A9P7U3Z9_9PEZI</name>
<sequence length="64" mass="6943">MFAGLPCRGSSLVTRDFSTDDVDHLALYSGGIPPTKQNGHYSNQRGGRATLPLTRRPRGTTILN</sequence>
<dbReference type="EMBL" id="JAESDN010000016">
    <property type="protein sequence ID" value="KAG7041171.1"/>
    <property type="molecule type" value="Genomic_DNA"/>
</dbReference>
<dbReference type="Proteomes" id="UP000699042">
    <property type="component" value="Unassembled WGS sequence"/>
</dbReference>
<evidence type="ECO:0000313" key="2">
    <source>
        <dbReference type="EMBL" id="KAG7041171.1"/>
    </source>
</evidence>
<feature type="compositionally biased region" description="Polar residues" evidence="1">
    <location>
        <begin position="35"/>
        <end position="45"/>
    </location>
</feature>
<comment type="caution">
    <text evidence="2">The sequence shown here is derived from an EMBL/GenBank/DDBJ whole genome shotgun (WGS) entry which is preliminary data.</text>
</comment>
<protein>
    <submittedName>
        <fullName evidence="2">Uncharacterized protein</fullName>
    </submittedName>
</protein>
<proteinExistence type="predicted"/>
<gene>
    <name evidence="2" type="ORF">JMJ77_008875</name>
</gene>
<accession>A0A9P7U3Z9</accession>
<feature type="compositionally biased region" description="Low complexity" evidence="1">
    <location>
        <begin position="47"/>
        <end position="64"/>
    </location>
</feature>
<reference evidence="2" key="1">
    <citation type="submission" date="2021-05" db="EMBL/GenBank/DDBJ databases">
        <title>Comparative genomics of three Colletotrichum scovillei strains and genetic complementation revealed genes involved fungal growth and virulence on chili pepper.</title>
        <authorList>
            <person name="Hsieh D.-K."/>
            <person name="Chuang S.-C."/>
            <person name="Chen C.-Y."/>
            <person name="Chao Y.-T."/>
            <person name="Lu M.-Y.J."/>
            <person name="Lee M.-H."/>
            <person name="Shih M.-C."/>
        </authorList>
    </citation>
    <scope>NUCLEOTIDE SEQUENCE</scope>
    <source>
        <strain evidence="2">Coll-153</strain>
    </source>
</reference>
<organism evidence="2 3">
    <name type="scientific">Colletotrichum scovillei</name>
    <dbReference type="NCBI Taxonomy" id="1209932"/>
    <lineage>
        <taxon>Eukaryota</taxon>
        <taxon>Fungi</taxon>
        <taxon>Dikarya</taxon>
        <taxon>Ascomycota</taxon>
        <taxon>Pezizomycotina</taxon>
        <taxon>Sordariomycetes</taxon>
        <taxon>Hypocreomycetidae</taxon>
        <taxon>Glomerellales</taxon>
        <taxon>Glomerellaceae</taxon>
        <taxon>Colletotrichum</taxon>
        <taxon>Colletotrichum acutatum species complex</taxon>
    </lineage>
</organism>
<keyword evidence="3" id="KW-1185">Reference proteome</keyword>